<dbReference type="InterPro" id="IPR007436">
    <property type="entry name" value="DUF485"/>
</dbReference>
<keyword evidence="2" id="KW-0472">Membrane</keyword>
<sequence length="138" mass="15402">MSSTPHPDLADNGHVDFRAVQATPQFQELRKTHRSFVFPWTVVFIVWYFLYVILAAYAPEFMSIKVLGNINLGLVIGLLQFVSTFVITGLYVAFSNKKLDPRSTDIREELEALDPSIANQSLSGSGEPIDKPTDGVQK</sequence>
<gene>
    <name evidence="3" type="ORF">C8E99_0316</name>
</gene>
<evidence type="ECO:0000313" key="4">
    <source>
        <dbReference type="Proteomes" id="UP000256727"/>
    </source>
</evidence>
<dbReference type="PANTHER" id="PTHR38441">
    <property type="entry name" value="INTEGRAL MEMBRANE PROTEIN-RELATED"/>
    <property type="match status" value="1"/>
</dbReference>
<dbReference type="PANTHER" id="PTHR38441:SF1">
    <property type="entry name" value="MEMBRANE PROTEIN"/>
    <property type="match status" value="1"/>
</dbReference>
<evidence type="ECO:0000256" key="1">
    <source>
        <dbReference type="SAM" id="MobiDB-lite"/>
    </source>
</evidence>
<keyword evidence="2" id="KW-0812">Transmembrane</keyword>
<protein>
    <submittedName>
        <fullName evidence="3">Uncharacterized membrane protein (DUF485 family)</fullName>
    </submittedName>
</protein>
<feature type="transmembrane region" description="Helical" evidence="2">
    <location>
        <begin position="36"/>
        <end position="58"/>
    </location>
</feature>
<organism evidence="3 4">
    <name type="scientific">Citricoccus muralis</name>
    <dbReference type="NCBI Taxonomy" id="169134"/>
    <lineage>
        <taxon>Bacteria</taxon>
        <taxon>Bacillati</taxon>
        <taxon>Actinomycetota</taxon>
        <taxon>Actinomycetes</taxon>
        <taxon>Micrococcales</taxon>
        <taxon>Micrococcaceae</taxon>
        <taxon>Citricoccus</taxon>
    </lineage>
</organism>
<keyword evidence="2" id="KW-1133">Transmembrane helix</keyword>
<name>A0A3D9LA19_9MICC</name>
<feature type="compositionally biased region" description="Basic and acidic residues" evidence="1">
    <location>
        <begin position="128"/>
        <end position="138"/>
    </location>
</feature>
<evidence type="ECO:0000313" key="3">
    <source>
        <dbReference type="EMBL" id="REE02544.1"/>
    </source>
</evidence>
<accession>A0A3D9LA19</accession>
<evidence type="ECO:0000256" key="2">
    <source>
        <dbReference type="SAM" id="Phobius"/>
    </source>
</evidence>
<comment type="caution">
    <text evidence="3">The sequence shown here is derived from an EMBL/GenBank/DDBJ whole genome shotgun (WGS) entry which is preliminary data.</text>
</comment>
<proteinExistence type="predicted"/>
<dbReference type="Proteomes" id="UP000256727">
    <property type="component" value="Unassembled WGS sequence"/>
</dbReference>
<feature type="transmembrane region" description="Helical" evidence="2">
    <location>
        <begin position="70"/>
        <end position="94"/>
    </location>
</feature>
<dbReference type="Pfam" id="PF04341">
    <property type="entry name" value="DUF485"/>
    <property type="match status" value="1"/>
</dbReference>
<dbReference type="OrthoDB" id="3543412at2"/>
<reference evidence="3 4" key="1">
    <citation type="submission" date="2018-07" db="EMBL/GenBank/DDBJ databases">
        <title>Sequencing the genomes of 1000 actinobacteria strains.</title>
        <authorList>
            <person name="Klenk H.-P."/>
        </authorList>
    </citation>
    <scope>NUCLEOTIDE SEQUENCE [LARGE SCALE GENOMIC DNA]</scope>
    <source>
        <strain evidence="3 4">DSM 14442</strain>
    </source>
</reference>
<feature type="region of interest" description="Disordered" evidence="1">
    <location>
        <begin position="114"/>
        <end position="138"/>
    </location>
</feature>
<dbReference type="EMBL" id="QREH01000001">
    <property type="protein sequence ID" value="REE02544.1"/>
    <property type="molecule type" value="Genomic_DNA"/>
</dbReference>
<keyword evidence="4" id="KW-1185">Reference proteome</keyword>
<dbReference type="AlphaFoldDB" id="A0A3D9LA19"/>
<dbReference type="RefSeq" id="WP_115930800.1">
    <property type="nucleotide sequence ID" value="NZ_QREH01000001.1"/>
</dbReference>